<comment type="catalytic activity">
    <reaction evidence="14">
        <text>glycocholate(out) + 2 Na(+)(out) = glycocholate(in) + 2 Na(+)(in)</text>
        <dbReference type="Rhea" id="RHEA:71935"/>
        <dbReference type="ChEBI" id="CHEBI:29101"/>
        <dbReference type="ChEBI" id="CHEBI:29746"/>
    </reaction>
</comment>
<evidence type="ECO:0000256" key="31">
    <source>
        <dbReference type="ARBA" id="ARBA00082917"/>
    </source>
</evidence>
<evidence type="ECO:0000256" key="32">
    <source>
        <dbReference type="SAM" id="Phobius"/>
    </source>
</evidence>
<comment type="function">
    <text evidence="26">As a major transporter of conjugated bile salts from plasma into the hepatocyte, it plays a key role in the enterohepatic circulation of bile salts necessary for the solubilization and absorption of dietary fat and fat-soluble vitamins. It is strictly dependent on the extracellular presence of sodium. It exhibits broad substrate specificity and transports various bile acids, such as taurocholate, cholate, as well as non-bile acid organic compounds, such as estrone sulfate. Works collaboratively with the ileal transporter (NTCP2), the organic solute transporter (OST), and the bile salt export pump (BSEP), to ensure efficacious biological recycling of bile acids during enterohepatic circulation.</text>
</comment>
<comment type="catalytic activity">
    <reaction evidence="21">
        <text>taurochenodeoxycholate(out) + 2 Na(+)(out) = taurochenodeoxycholate(in) + 2 Na(+)(in)</text>
        <dbReference type="Rhea" id="RHEA:71923"/>
        <dbReference type="ChEBI" id="CHEBI:9407"/>
        <dbReference type="ChEBI" id="CHEBI:29101"/>
    </reaction>
</comment>
<evidence type="ECO:0000256" key="29">
    <source>
        <dbReference type="ARBA" id="ARBA00075246"/>
    </source>
</evidence>
<feature type="transmembrane region" description="Helical" evidence="32">
    <location>
        <begin position="154"/>
        <end position="177"/>
    </location>
</feature>
<comment type="similarity">
    <text evidence="2">Belongs to the bile acid:sodium symporter (BASS) (TC 2.A.28) family.</text>
</comment>
<keyword evidence="7 32" id="KW-1133">Transmembrane helix</keyword>
<comment type="catalytic activity">
    <reaction evidence="16">
        <text>tauroallocholate(out) + 2 Na(+)(out) = tauroallocholate(in) + 2 Na(+)(in)</text>
        <dbReference type="Rhea" id="RHEA:51840"/>
        <dbReference type="ChEBI" id="CHEBI:29101"/>
        <dbReference type="ChEBI" id="CHEBI:191406"/>
    </reaction>
</comment>
<feature type="transmembrane region" description="Helical" evidence="32">
    <location>
        <begin position="189"/>
        <end position="209"/>
    </location>
</feature>
<feature type="transmembrane region" description="Helical" evidence="32">
    <location>
        <begin position="280"/>
        <end position="303"/>
    </location>
</feature>
<evidence type="ECO:0000256" key="3">
    <source>
        <dbReference type="ARBA" id="ARBA00022448"/>
    </source>
</evidence>
<evidence type="ECO:0000256" key="20">
    <source>
        <dbReference type="ARBA" id="ARBA00048327"/>
    </source>
</evidence>
<evidence type="ECO:0000256" key="23">
    <source>
        <dbReference type="ARBA" id="ARBA00051799"/>
    </source>
</evidence>
<dbReference type="PANTHER" id="PTHR10361:SF40">
    <property type="entry name" value="HEPATIC SODIUM_BILE ACID COTRANSPORTER"/>
    <property type="match status" value="1"/>
</dbReference>
<evidence type="ECO:0000256" key="25">
    <source>
        <dbReference type="ARBA" id="ARBA00052405"/>
    </source>
</evidence>
<feature type="transmembrane region" description="Helical" evidence="32">
    <location>
        <begin position="325"/>
        <end position="342"/>
    </location>
</feature>
<dbReference type="GO" id="GO:0005886">
    <property type="term" value="C:plasma membrane"/>
    <property type="evidence" value="ECO:0007669"/>
    <property type="project" value="UniProtKB-SubCell"/>
</dbReference>
<comment type="catalytic activity">
    <reaction evidence="15">
        <text>cholate(out) + 2 Na(+)(out) = cholate(in) + 2 Na(+)(in)</text>
        <dbReference type="Rhea" id="RHEA:71911"/>
        <dbReference type="ChEBI" id="CHEBI:29101"/>
        <dbReference type="ChEBI" id="CHEBI:29747"/>
    </reaction>
</comment>
<dbReference type="Ensembl" id="ENSDCDT00010030028.1">
    <property type="protein sequence ID" value="ENSDCDP00010024273.1"/>
    <property type="gene ID" value="ENSDCDG00010015403.1"/>
</dbReference>
<comment type="catalytic activity">
    <reaction evidence="19">
        <text>tauro-beta-muricholate(out) + 2 Na(+)(out) = tauro-beta-muricholate(in) + 2 Na(+)(in)</text>
        <dbReference type="Rhea" id="RHEA:72179"/>
        <dbReference type="ChEBI" id="CHEBI:29101"/>
        <dbReference type="ChEBI" id="CHEBI:133064"/>
    </reaction>
</comment>
<evidence type="ECO:0000256" key="14">
    <source>
        <dbReference type="ARBA" id="ARBA00034215"/>
    </source>
</evidence>
<evidence type="ECO:0000256" key="26">
    <source>
        <dbReference type="ARBA" id="ARBA00056510"/>
    </source>
</evidence>
<evidence type="ECO:0000256" key="13">
    <source>
        <dbReference type="ARBA" id="ARBA00023201"/>
    </source>
</evidence>
<keyword evidence="6" id="KW-0769">Symport</keyword>
<comment type="catalytic activity">
    <reaction evidence="24">
        <text>taurohyodeoxycholate(out) + 2 Na(+)(out) = taurohyodeoxycholate(in) + 2 Na(+)(in)</text>
        <dbReference type="Rhea" id="RHEA:72167"/>
        <dbReference type="ChEBI" id="CHEBI:29101"/>
        <dbReference type="ChEBI" id="CHEBI:191407"/>
    </reaction>
</comment>
<evidence type="ECO:0000313" key="33">
    <source>
        <dbReference type="Ensembl" id="ENSDCDP00010024273.1"/>
    </source>
</evidence>
<proteinExistence type="inferred from homology"/>
<feature type="transmembrane region" description="Helical" evidence="32">
    <location>
        <begin position="120"/>
        <end position="142"/>
    </location>
</feature>
<keyword evidence="10" id="KW-0406">Ion transport</keyword>
<comment type="catalytic activity">
    <reaction evidence="20">
        <text>taurocholate(out) + 2 Na(+)(out) = taurocholate(in) + 2 Na(+)(in)</text>
        <dbReference type="Rhea" id="RHEA:71875"/>
        <dbReference type="ChEBI" id="CHEBI:29101"/>
        <dbReference type="ChEBI" id="CHEBI:36257"/>
    </reaction>
</comment>
<feature type="transmembrane region" description="Helical" evidence="32">
    <location>
        <begin position="92"/>
        <end position="113"/>
    </location>
</feature>
<organism evidence="33 34">
    <name type="scientific">Denticeps clupeoides</name>
    <name type="common">denticle herring</name>
    <dbReference type="NCBI Taxonomy" id="299321"/>
    <lineage>
        <taxon>Eukaryota</taxon>
        <taxon>Metazoa</taxon>
        <taxon>Chordata</taxon>
        <taxon>Craniata</taxon>
        <taxon>Vertebrata</taxon>
        <taxon>Euteleostomi</taxon>
        <taxon>Actinopterygii</taxon>
        <taxon>Neopterygii</taxon>
        <taxon>Teleostei</taxon>
        <taxon>Clupei</taxon>
        <taxon>Clupeiformes</taxon>
        <taxon>Denticipitoidei</taxon>
        <taxon>Denticipitidae</taxon>
        <taxon>Denticeps</taxon>
    </lineage>
</organism>
<comment type="catalytic activity">
    <reaction evidence="22">
        <text>tauronorcholate(out) + 2 Na(+)(out) = tauronorcholate(in) + 2 Na(+)(in)</text>
        <dbReference type="Rhea" id="RHEA:71915"/>
        <dbReference type="ChEBI" id="CHEBI:29101"/>
        <dbReference type="ChEBI" id="CHEBI:191405"/>
    </reaction>
</comment>
<evidence type="ECO:0000256" key="22">
    <source>
        <dbReference type="ARBA" id="ARBA00049276"/>
    </source>
</evidence>
<evidence type="ECO:0000256" key="17">
    <source>
        <dbReference type="ARBA" id="ARBA00047596"/>
    </source>
</evidence>
<evidence type="ECO:0000256" key="4">
    <source>
        <dbReference type="ARBA" id="ARBA00022475"/>
    </source>
</evidence>
<feature type="transmembrane region" description="Helical" evidence="32">
    <location>
        <begin position="27"/>
        <end position="49"/>
    </location>
</feature>
<keyword evidence="8" id="KW-0915">Sodium</keyword>
<evidence type="ECO:0000256" key="16">
    <source>
        <dbReference type="ARBA" id="ARBA00047311"/>
    </source>
</evidence>
<feature type="transmembrane region" description="Helical" evidence="32">
    <location>
        <begin position="61"/>
        <end position="80"/>
    </location>
</feature>
<dbReference type="Proteomes" id="UP000694580">
    <property type="component" value="Chromosome 14"/>
</dbReference>
<evidence type="ECO:0000256" key="1">
    <source>
        <dbReference type="ARBA" id="ARBA00004651"/>
    </source>
</evidence>
<evidence type="ECO:0000256" key="18">
    <source>
        <dbReference type="ARBA" id="ARBA00047743"/>
    </source>
</evidence>
<keyword evidence="4" id="KW-1003">Cell membrane</keyword>
<dbReference type="FunFam" id="1.20.1530.20:FF:000016">
    <property type="entry name" value="Solute carrier family 10 member 1"/>
    <property type="match status" value="1"/>
</dbReference>
<dbReference type="PANTHER" id="PTHR10361">
    <property type="entry name" value="SODIUM-BILE ACID COTRANSPORTER"/>
    <property type="match status" value="1"/>
</dbReference>
<sequence length="356" mass="39018">MEDHMNQSLFVSTNITSDFSSTVIDQVIGIATIVILFITMVSLGCTMELSKIKNHLMKPKGVAIALVAQFGVMPLTAFSLAKGFQMEPMEAVTVLICGCCPGGNLSNILALALQGDMNLSIVMTTCSTLLALGMMPLLLFLYCQGFSNLEKAVPYGSIAVALLMTLLPCAIGIFINHRFPRYSRIITKVGVSILLVVFMAVAILVGMTVGTTVFTVTSPRLLGTAALMPLAGFTLGYILSTVFRQNEPSKRTIAMETGCQNIQLCSTILKVAFPAEDIGALYLFPMVYIIFQLAEAFVLIALFRCSQLFRASKKGAFPTLLTRRGLLWDCFLLCWFTVNGIFRKKEPLEEHHFFRT</sequence>
<evidence type="ECO:0000256" key="6">
    <source>
        <dbReference type="ARBA" id="ARBA00022847"/>
    </source>
</evidence>
<dbReference type="InterPro" id="IPR038770">
    <property type="entry name" value="Na+/solute_symporter_sf"/>
</dbReference>
<keyword evidence="34" id="KW-1185">Reference proteome</keyword>
<evidence type="ECO:0000313" key="34">
    <source>
        <dbReference type="Proteomes" id="UP000694580"/>
    </source>
</evidence>
<name>A0AAY4BTQ4_9TELE</name>
<dbReference type="GeneTree" id="ENSGT00950000182808"/>
<keyword evidence="11 32" id="KW-0472">Membrane</keyword>
<comment type="catalytic activity">
    <reaction evidence="17">
        <text>tauroursodeoxycholate(out) + 2 Na(+)(out) = tauroursodeoxycholate(in) + 2 Na(+)(in)</text>
        <dbReference type="Rhea" id="RHEA:71927"/>
        <dbReference type="ChEBI" id="CHEBI:29101"/>
        <dbReference type="ChEBI" id="CHEBI:132028"/>
    </reaction>
</comment>
<gene>
    <name evidence="33" type="primary">SLC10A1</name>
</gene>
<evidence type="ECO:0000256" key="5">
    <source>
        <dbReference type="ARBA" id="ARBA00022692"/>
    </source>
</evidence>
<evidence type="ECO:0000256" key="7">
    <source>
        <dbReference type="ARBA" id="ARBA00022989"/>
    </source>
</evidence>
<evidence type="ECO:0000256" key="10">
    <source>
        <dbReference type="ARBA" id="ARBA00023065"/>
    </source>
</evidence>
<dbReference type="InterPro" id="IPR004710">
    <property type="entry name" value="Bilac:Na_transpt"/>
</dbReference>
<accession>A0AAY4BTQ4</accession>
<comment type="catalytic activity">
    <reaction evidence="18">
        <text>taurodeoxycholate(out) + 2 Na(+)(out) = taurodeoxycholate(in) + 2 Na(+)(in)</text>
        <dbReference type="Rhea" id="RHEA:72087"/>
        <dbReference type="ChEBI" id="CHEBI:29101"/>
        <dbReference type="ChEBI" id="CHEBI:36261"/>
    </reaction>
</comment>
<evidence type="ECO:0000256" key="28">
    <source>
        <dbReference type="ARBA" id="ARBA00075177"/>
    </source>
</evidence>
<dbReference type="NCBIfam" id="TIGR00841">
    <property type="entry name" value="bass"/>
    <property type="match status" value="1"/>
</dbReference>
<reference evidence="33" key="2">
    <citation type="submission" date="2025-08" db="UniProtKB">
        <authorList>
            <consortium name="Ensembl"/>
        </authorList>
    </citation>
    <scope>IDENTIFICATION</scope>
</reference>
<keyword evidence="12" id="KW-0325">Glycoprotein</keyword>
<keyword evidence="9" id="KW-0445">Lipid transport</keyword>
<dbReference type="Gene3D" id="1.20.1530.20">
    <property type="match status" value="1"/>
</dbReference>
<evidence type="ECO:0000256" key="15">
    <source>
        <dbReference type="ARBA" id="ARBA00034231"/>
    </source>
</evidence>
<evidence type="ECO:0000256" key="19">
    <source>
        <dbReference type="ARBA" id="ARBA00048013"/>
    </source>
</evidence>
<evidence type="ECO:0000256" key="27">
    <source>
        <dbReference type="ARBA" id="ARBA00073206"/>
    </source>
</evidence>
<evidence type="ECO:0000256" key="8">
    <source>
        <dbReference type="ARBA" id="ARBA00023053"/>
    </source>
</evidence>
<dbReference type="GO" id="GO:0008508">
    <property type="term" value="F:bile acid:sodium symporter activity"/>
    <property type="evidence" value="ECO:0007669"/>
    <property type="project" value="TreeGrafter"/>
</dbReference>
<evidence type="ECO:0000256" key="30">
    <source>
        <dbReference type="ARBA" id="ARBA00078029"/>
    </source>
</evidence>
<dbReference type="AlphaFoldDB" id="A0AAY4BTQ4"/>
<dbReference type="Pfam" id="PF01758">
    <property type="entry name" value="SBF"/>
    <property type="match status" value="1"/>
</dbReference>
<keyword evidence="13" id="KW-0739">Sodium transport</keyword>
<feature type="transmembrane region" description="Helical" evidence="32">
    <location>
        <begin position="221"/>
        <end position="243"/>
    </location>
</feature>
<protein>
    <recommendedName>
        <fullName evidence="27">Hepatic sodium/bile acid cotransporter</fullName>
    </recommendedName>
    <alternativeName>
        <fullName evidence="29">Na(+)/bile acid cotransporter</fullName>
    </alternativeName>
    <alternativeName>
        <fullName evidence="28">Na(+)/taurocholate transport protein</fullName>
    </alternativeName>
    <alternativeName>
        <fullName evidence="30">Sodium/taurocholate cotransporting polypeptide</fullName>
    </alternativeName>
    <alternativeName>
        <fullName evidence="31">Solute carrier family 10 member 1</fullName>
    </alternativeName>
</protein>
<comment type="catalytic activity">
    <reaction evidence="23">
        <text>taurohyocholate(out) + 2 Na(+)(out) = taurohyocholate(in) + 2 Na(+)(in)</text>
        <dbReference type="Rhea" id="RHEA:72171"/>
        <dbReference type="ChEBI" id="CHEBI:29101"/>
        <dbReference type="ChEBI" id="CHEBI:58874"/>
    </reaction>
</comment>
<evidence type="ECO:0000256" key="12">
    <source>
        <dbReference type="ARBA" id="ARBA00023180"/>
    </source>
</evidence>
<keyword evidence="5 32" id="KW-0812">Transmembrane</keyword>
<evidence type="ECO:0000256" key="11">
    <source>
        <dbReference type="ARBA" id="ARBA00023136"/>
    </source>
</evidence>
<evidence type="ECO:0000256" key="21">
    <source>
        <dbReference type="ARBA" id="ARBA00048338"/>
    </source>
</evidence>
<evidence type="ECO:0000256" key="24">
    <source>
        <dbReference type="ARBA" id="ARBA00052374"/>
    </source>
</evidence>
<evidence type="ECO:0000256" key="2">
    <source>
        <dbReference type="ARBA" id="ARBA00006528"/>
    </source>
</evidence>
<reference evidence="33" key="3">
    <citation type="submission" date="2025-09" db="UniProtKB">
        <authorList>
            <consortium name="Ensembl"/>
        </authorList>
    </citation>
    <scope>IDENTIFICATION</scope>
</reference>
<evidence type="ECO:0000256" key="9">
    <source>
        <dbReference type="ARBA" id="ARBA00023055"/>
    </source>
</evidence>
<comment type="subcellular location">
    <subcellularLocation>
        <location evidence="1">Cell membrane</location>
        <topology evidence="1">Multi-pass membrane protein</topology>
    </subcellularLocation>
</comment>
<keyword evidence="3" id="KW-0813">Transport</keyword>
<reference evidence="33 34" key="1">
    <citation type="submission" date="2020-06" db="EMBL/GenBank/DDBJ databases">
        <authorList>
            <consortium name="Wellcome Sanger Institute Data Sharing"/>
        </authorList>
    </citation>
    <scope>NUCLEOTIDE SEQUENCE [LARGE SCALE GENOMIC DNA]</scope>
</reference>
<comment type="catalytic activity">
    <reaction evidence="25">
        <text>estrone 3-sulfate(out) + 2 Na(+)(out) = estrone 3-sulfate(in) + 2 Na(+)(in)</text>
        <dbReference type="Rhea" id="RHEA:71083"/>
        <dbReference type="ChEBI" id="CHEBI:29101"/>
        <dbReference type="ChEBI" id="CHEBI:60050"/>
    </reaction>
</comment>
<dbReference type="InterPro" id="IPR002657">
    <property type="entry name" value="BilAc:Na_symport/Acr3"/>
</dbReference>